<dbReference type="AlphaFoldDB" id="A0A918HVB1"/>
<dbReference type="RefSeq" id="WP_189550381.1">
    <property type="nucleotide sequence ID" value="NZ_BMTP01000004.1"/>
</dbReference>
<accession>A0A918HVB1</accession>
<dbReference type="Proteomes" id="UP000636661">
    <property type="component" value="Unassembled WGS sequence"/>
</dbReference>
<gene>
    <name evidence="1" type="ORF">GCM10010274_19850</name>
</gene>
<comment type="caution">
    <text evidence="1">The sequence shown here is derived from an EMBL/GenBank/DDBJ whole genome shotgun (WGS) entry which is preliminary data.</text>
</comment>
<keyword evidence="2" id="KW-1185">Reference proteome</keyword>
<sequence>MKYSTSWFIRTISDHSAVTSASELQSGCVLLERKHSPSIVVAPVSIDWLDIDHVKTILEAEKAAVICLIPKDSHYSWEARERAGDLESDVQTVKELYSSLGWEDPRGHIDKNVGYAKDRLEQHNRVERLEMRCEASMKIIRFGGASDKLVAIEYEYEFTEEALVRALKRHPGADVVLNSNPNGRPTGSALRHAKDAGVALFKIGELMGALNYDGDAFIKYSGPEDRRR</sequence>
<protein>
    <submittedName>
        <fullName evidence="1">Uncharacterized protein</fullName>
    </submittedName>
</protein>
<evidence type="ECO:0000313" key="1">
    <source>
        <dbReference type="EMBL" id="GGU32808.1"/>
    </source>
</evidence>
<name>A0A918HVB1_9ACTN</name>
<organism evidence="1 2">
    <name type="scientific">Streptomyces lavendofoliae</name>
    <dbReference type="NCBI Taxonomy" id="67314"/>
    <lineage>
        <taxon>Bacteria</taxon>
        <taxon>Bacillati</taxon>
        <taxon>Actinomycetota</taxon>
        <taxon>Actinomycetes</taxon>
        <taxon>Kitasatosporales</taxon>
        <taxon>Streptomycetaceae</taxon>
        <taxon>Streptomyces</taxon>
    </lineage>
</organism>
<dbReference type="EMBL" id="BMTP01000004">
    <property type="protein sequence ID" value="GGU32808.1"/>
    <property type="molecule type" value="Genomic_DNA"/>
</dbReference>
<proteinExistence type="predicted"/>
<reference evidence="1" key="1">
    <citation type="journal article" date="2014" name="Int. J. Syst. Evol. Microbiol.">
        <title>Complete genome sequence of Corynebacterium casei LMG S-19264T (=DSM 44701T), isolated from a smear-ripened cheese.</title>
        <authorList>
            <consortium name="US DOE Joint Genome Institute (JGI-PGF)"/>
            <person name="Walter F."/>
            <person name="Albersmeier A."/>
            <person name="Kalinowski J."/>
            <person name="Ruckert C."/>
        </authorList>
    </citation>
    <scope>NUCLEOTIDE SEQUENCE</scope>
    <source>
        <strain evidence="1">JCM 4391</strain>
    </source>
</reference>
<evidence type="ECO:0000313" key="2">
    <source>
        <dbReference type="Proteomes" id="UP000636661"/>
    </source>
</evidence>
<reference evidence="1" key="2">
    <citation type="submission" date="2020-09" db="EMBL/GenBank/DDBJ databases">
        <authorList>
            <person name="Sun Q."/>
            <person name="Ohkuma M."/>
        </authorList>
    </citation>
    <scope>NUCLEOTIDE SEQUENCE</scope>
    <source>
        <strain evidence="1">JCM 4391</strain>
    </source>
</reference>